<evidence type="ECO:0000313" key="2">
    <source>
        <dbReference type="EMBL" id="MBE1504028.1"/>
    </source>
</evidence>
<sequence>MIKLVLTGVWVCAVTLASVYFSVNMATAPAPAVADTKQSALELVKGETITVPVIGNGAVNGYFLGRISFMMHKDMIAGLNLPITEMTTDELFSLLVGNKMIDVSNIKAFDPGAFREEIKKGMNERLGGEYVAEVMLEQLDYLSKEDVKENSGGKPQKVGAPVKIIDTAPASETPAPSAGH</sequence>
<evidence type="ECO:0000313" key="3">
    <source>
        <dbReference type="Proteomes" id="UP000620262"/>
    </source>
</evidence>
<accession>A0ABR9ILH5</accession>
<gene>
    <name evidence="2" type="ORF">H4W29_001209</name>
</gene>
<proteinExistence type="predicted"/>
<name>A0ABR9ILH5_RHIVS</name>
<organism evidence="2 3">
    <name type="scientific">Rhizobium viscosum</name>
    <name type="common">Arthrobacter viscosus</name>
    <dbReference type="NCBI Taxonomy" id="1673"/>
    <lineage>
        <taxon>Bacteria</taxon>
        <taxon>Pseudomonadati</taxon>
        <taxon>Pseudomonadota</taxon>
        <taxon>Alphaproteobacteria</taxon>
        <taxon>Hyphomicrobiales</taxon>
        <taxon>Rhizobiaceae</taxon>
        <taxon>Rhizobium/Agrobacterium group</taxon>
        <taxon>Rhizobium</taxon>
    </lineage>
</organism>
<dbReference type="Proteomes" id="UP000620262">
    <property type="component" value="Unassembled WGS sequence"/>
</dbReference>
<dbReference type="RefSeq" id="WP_192728124.1">
    <property type="nucleotide sequence ID" value="NZ_BAAAVL010000001.1"/>
</dbReference>
<feature type="region of interest" description="Disordered" evidence="1">
    <location>
        <begin position="146"/>
        <end position="180"/>
    </location>
</feature>
<comment type="caution">
    <text evidence="2">The sequence shown here is derived from an EMBL/GenBank/DDBJ whole genome shotgun (WGS) entry which is preliminary data.</text>
</comment>
<keyword evidence="3" id="KW-1185">Reference proteome</keyword>
<reference evidence="2 3" key="1">
    <citation type="submission" date="2020-10" db="EMBL/GenBank/DDBJ databases">
        <title>Sequencing the genomes of 1000 actinobacteria strains.</title>
        <authorList>
            <person name="Klenk H.-P."/>
        </authorList>
    </citation>
    <scope>NUCLEOTIDE SEQUENCE [LARGE SCALE GENOMIC DNA]</scope>
    <source>
        <strain evidence="2 3">DSM 7307</strain>
    </source>
</reference>
<dbReference type="EMBL" id="JADBEC010000001">
    <property type="protein sequence ID" value="MBE1504028.1"/>
    <property type="molecule type" value="Genomic_DNA"/>
</dbReference>
<feature type="compositionally biased region" description="Low complexity" evidence="1">
    <location>
        <begin position="167"/>
        <end position="180"/>
    </location>
</feature>
<evidence type="ECO:0000256" key="1">
    <source>
        <dbReference type="SAM" id="MobiDB-lite"/>
    </source>
</evidence>
<protein>
    <submittedName>
        <fullName evidence="2">Uncharacterized protein</fullName>
    </submittedName>
</protein>